<protein>
    <submittedName>
        <fullName evidence="1">Uncharacterized protein</fullName>
    </submittedName>
</protein>
<evidence type="ECO:0000313" key="1">
    <source>
        <dbReference type="EMBL" id="KAF7476743.1"/>
    </source>
</evidence>
<dbReference type="Proteomes" id="UP000662637">
    <property type="component" value="Unassembled WGS sequence"/>
</dbReference>
<evidence type="ECO:0000313" key="2">
    <source>
        <dbReference type="Proteomes" id="UP000662637"/>
    </source>
</evidence>
<dbReference type="AlphaFoldDB" id="A0A834UYZ1"/>
<name>A0A834UYZ1_MARMO</name>
<reference evidence="1" key="1">
    <citation type="submission" date="2020-08" db="EMBL/GenBank/DDBJ databases">
        <authorList>
            <person name="Shumante A."/>
            <person name="Zimin A.V."/>
            <person name="Puiu D."/>
            <person name="Salzberg S.L."/>
        </authorList>
    </citation>
    <scope>NUCLEOTIDE SEQUENCE</scope>
    <source>
        <strain evidence="1">WC2-LM</strain>
        <tissue evidence="1">Liver</tissue>
    </source>
</reference>
<proteinExistence type="predicted"/>
<gene>
    <name evidence="1" type="ORF">GHT09_012128</name>
</gene>
<sequence length="143" mass="15961">MLPWPFFMPLVCKTMLEGKTISCFMVVMGSTCACLRSSSQCCATSCCSRSTWYAKNLLLRLQLPTSRRSPTSWKSSCRSTRNTDAQHLSTGCSKAAPIHCPERTWWLALVLGLELGEHSIHLYPVCFGKCKRLLVAKIYSSCA</sequence>
<comment type="caution">
    <text evidence="1">The sequence shown here is derived from an EMBL/GenBank/DDBJ whole genome shotgun (WGS) entry which is preliminary data.</text>
</comment>
<dbReference type="EMBL" id="WJEC01002301">
    <property type="protein sequence ID" value="KAF7476743.1"/>
    <property type="molecule type" value="Genomic_DNA"/>
</dbReference>
<organism evidence="1 2">
    <name type="scientific">Marmota monax</name>
    <name type="common">Woodchuck</name>
    <dbReference type="NCBI Taxonomy" id="9995"/>
    <lineage>
        <taxon>Eukaryota</taxon>
        <taxon>Metazoa</taxon>
        <taxon>Chordata</taxon>
        <taxon>Craniata</taxon>
        <taxon>Vertebrata</taxon>
        <taxon>Euteleostomi</taxon>
        <taxon>Mammalia</taxon>
        <taxon>Eutheria</taxon>
        <taxon>Euarchontoglires</taxon>
        <taxon>Glires</taxon>
        <taxon>Rodentia</taxon>
        <taxon>Sciuromorpha</taxon>
        <taxon>Sciuridae</taxon>
        <taxon>Xerinae</taxon>
        <taxon>Marmotini</taxon>
        <taxon>Marmota</taxon>
    </lineage>
</organism>
<accession>A0A834UYZ1</accession>